<proteinExistence type="predicted"/>
<reference evidence="1" key="1">
    <citation type="submission" date="2024-05" db="EMBL/GenBank/DDBJ databases">
        <title>Whole-Genome Sequence of CFS9, a Potential Fish Probiotic Isolated from the Body Surface of Silurus asotus.</title>
        <authorList>
            <person name="Kojima M."/>
            <person name="Tobioka K."/>
            <person name="Yokota K."/>
            <person name="Nakatani H."/>
            <person name="Hori K."/>
            <person name="Tamaru Y."/>
            <person name="Okazaki F."/>
        </authorList>
    </citation>
    <scope>NUCLEOTIDE SEQUENCE</scope>
    <source>
        <strain evidence="1">CFS9</strain>
    </source>
</reference>
<dbReference type="EMBL" id="AP031573">
    <property type="protein sequence ID" value="BFM45146.1"/>
    <property type="molecule type" value="Genomic_DNA"/>
</dbReference>
<sequence>MNKNTISFETSSWAGEVSGNPIKAVEAFFAFADLDYYKQNLTEVVVYSYKSEVYEANNPSNAFVFYTAMNNFLKLCYCLQEKSKKWKVTASLPSEMFSPLSSLTKEEYDNPFIVFQKAFNEKTLEEFESFLCLMLELSMSPNPTDPYSDLTTPYIYLIKMLDAVYLMKERGIEKIKECKSA</sequence>
<dbReference type="RefSeq" id="WP_369616151.1">
    <property type="nucleotide sequence ID" value="NZ_AP031573.1"/>
</dbReference>
<protein>
    <submittedName>
        <fullName evidence="1">Uncharacterized protein</fullName>
    </submittedName>
</protein>
<accession>A0AAT9H6Q1</accession>
<name>A0AAT9H6Q1_9FLAO</name>
<evidence type="ECO:0000313" key="1">
    <source>
        <dbReference type="EMBL" id="BFM45146.1"/>
    </source>
</evidence>
<gene>
    <name evidence="1" type="ORF">CFS9_37870</name>
</gene>
<organism evidence="1">
    <name type="scientific">Flavobacterium sp. CFS9</name>
    <dbReference type="NCBI Taxonomy" id="3143118"/>
    <lineage>
        <taxon>Bacteria</taxon>
        <taxon>Pseudomonadati</taxon>
        <taxon>Bacteroidota</taxon>
        <taxon>Flavobacteriia</taxon>
        <taxon>Flavobacteriales</taxon>
        <taxon>Flavobacteriaceae</taxon>
        <taxon>Flavobacterium</taxon>
    </lineage>
</organism>
<dbReference type="AlphaFoldDB" id="A0AAT9H6Q1"/>